<evidence type="ECO:0000313" key="2">
    <source>
        <dbReference type="Proteomes" id="UP000823399"/>
    </source>
</evidence>
<proteinExistence type="predicted"/>
<dbReference type="EMBL" id="JABBWM010000002">
    <property type="protein sequence ID" value="KAG2119869.1"/>
    <property type="molecule type" value="Genomic_DNA"/>
</dbReference>
<organism evidence="1 2">
    <name type="scientific">Suillus discolor</name>
    <dbReference type="NCBI Taxonomy" id="1912936"/>
    <lineage>
        <taxon>Eukaryota</taxon>
        <taxon>Fungi</taxon>
        <taxon>Dikarya</taxon>
        <taxon>Basidiomycota</taxon>
        <taxon>Agaricomycotina</taxon>
        <taxon>Agaricomycetes</taxon>
        <taxon>Agaricomycetidae</taxon>
        <taxon>Boletales</taxon>
        <taxon>Suillineae</taxon>
        <taxon>Suillaceae</taxon>
        <taxon>Suillus</taxon>
    </lineage>
</organism>
<dbReference type="OrthoDB" id="2612908at2759"/>
<dbReference type="RefSeq" id="XP_041299695.1">
    <property type="nucleotide sequence ID" value="XM_041440874.1"/>
</dbReference>
<reference evidence="1" key="1">
    <citation type="journal article" date="2020" name="New Phytol.">
        <title>Comparative genomics reveals dynamic genome evolution in host specialist ectomycorrhizal fungi.</title>
        <authorList>
            <person name="Lofgren L.A."/>
            <person name="Nguyen N.H."/>
            <person name="Vilgalys R."/>
            <person name="Ruytinx J."/>
            <person name="Liao H.L."/>
            <person name="Branco S."/>
            <person name="Kuo A."/>
            <person name="LaButti K."/>
            <person name="Lipzen A."/>
            <person name="Andreopoulos W."/>
            <person name="Pangilinan J."/>
            <person name="Riley R."/>
            <person name="Hundley H."/>
            <person name="Na H."/>
            <person name="Barry K."/>
            <person name="Grigoriev I.V."/>
            <person name="Stajich J.E."/>
            <person name="Kennedy P.G."/>
        </authorList>
    </citation>
    <scope>NUCLEOTIDE SEQUENCE</scope>
    <source>
        <strain evidence="1">FC423</strain>
    </source>
</reference>
<dbReference type="AlphaFoldDB" id="A0A9P7K0L0"/>
<dbReference type="GeneID" id="64703133"/>
<name>A0A9P7K0L0_9AGAM</name>
<gene>
    <name evidence="1" type="ORF">F5147DRAFT_767331</name>
</gene>
<keyword evidence="2" id="KW-1185">Reference proteome</keyword>
<comment type="caution">
    <text evidence="1">The sequence shown here is derived from an EMBL/GenBank/DDBJ whole genome shotgun (WGS) entry which is preliminary data.</text>
</comment>
<protein>
    <submittedName>
        <fullName evidence="1">Uncharacterized protein</fullName>
    </submittedName>
</protein>
<accession>A0A9P7K0L0</accession>
<evidence type="ECO:0000313" key="1">
    <source>
        <dbReference type="EMBL" id="KAG2119869.1"/>
    </source>
</evidence>
<sequence length="169" mass="18314">MKTHRLGDATDIASPCAPTLNLAGLSLTNRSPSRMMSGTMDQPSASVYLDGSTPQNFSLCAWRMLTCPPTSDTNSAPIYQHIREINGVSGVALQLHFDDTPLLSFGPMADWYLQAHGYTVKALLHVAYAHDMSSSAQDFVDKLTDKGMARAEAFFLWGLITTEDSPSGV</sequence>
<dbReference type="Proteomes" id="UP000823399">
    <property type="component" value="Unassembled WGS sequence"/>
</dbReference>